<proteinExistence type="predicted"/>
<dbReference type="EMBL" id="CAXDID020000481">
    <property type="protein sequence ID" value="CAL6096000.1"/>
    <property type="molecule type" value="Genomic_DNA"/>
</dbReference>
<dbReference type="AlphaFoldDB" id="A0AA86NMV8"/>
<sequence length="122" mass="13801">MNILSSKYQINIPSVLQQIWNTELTLKLKQNSIQFFEALQSGKTVDLTNSARNSASTDSISTKCSGSYEYLISCIQNQTKSIQKMSKRTNQIEARLTQIVEVNVASLKENNMRIIAQISRLQ</sequence>
<evidence type="ECO:0000313" key="3">
    <source>
        <dbReference type="Proteomes" id="UP001642409"/>
    </source>
</evidence>
<gene>
    <name evidence="2" type="ORF">HINF_LOCUS68220</name>
    <name evidence="1" type="ORF">HINF_LOCUS9548</name>
</gene>
<evidence type="ECO:0000313" key="1">
    <source>
        <dbReference type="EMBL" id="CAI9921903.1"/>
    </source>
</evidence>
<dbReference type="EMBL" id="CATOUU010000237">
    <property type="protein sequence ID" value="CAI9921903.1"/>
    <property type="molecule type" value="Genomic_DNA"/>
</dbReference>
<protein>
    <submittedName>
        <fullName evidence="2">Hypothetical_protein</fullName>
    </submittedName>
</protein>
<name>A0AA86NMV8_9EUKA</name>
<accession>A0AA86NMV8</accession>
<reference evidence="2 3" key="2">
    <citation type="submission" date="2024-07" db="EMBL/GenBank/DDBJ databases">
        <authorList>
            <person name="Akdeniz Z."/>
        </authorList>
    </citation>
    <scope>NUCLEOTIDE SEQUENCE [LARGE SCALE GENOMIC DNA]</scope>
</reference>
<keyword evidence="3" id="KW-1185">Reference proteome</keyword>
<organism evidence="1">
    <name type="scientific">Hexamita inflata</name>
    <dbReference type="NCBI Taxonomy" id="28002"/>
    <lineage>
        <taxon>Eukaryota</taxon>
        <taxon>Metamonada</taxon>
        <taxon>Diplomonadida</taxon>
        <taxon>Hexamitidae</taxon>
        <taxon>Hexamitinae</taxon>
        <taxon>Hexamita</taxon>
    </lineage>
</organism>
<comment type="caution">
    <text evidence="1">The sequence shown here is derived from an EMBL/GenBank/DDBJ whole genome shotgun (WGS) entry which is preliminary data.</text>
</comment>
<evidence type="ECO:0000313" key="2">
    <source>
        <dbReference type="EMBL" id="CAL6096000.1"/>
    </source>
</evidence>
<dbReference type="Proteomes" id="UP001642409">
    <property type="component" value="Unassembled WGS sequence"/>
</dbReference>
<reference evidence="1" key="1">
    <citation type="submission" date="2023-06" db="EMBL/GenBank/DDBJ databases">
        <authorList>
            <person name="Kurt Z."/>
        </authorList>
    </citation>
    <scope>NUCLEOTIDE SEQUENCE</scope>
</reference>